<organism evidence="2 3">
    <name type="scientific">Thermosulfurimonas dismutans</name>
    <dbReference type="NCBI Taxonomy" id="999894"/>
    <lineage>
        <taxon>Bacteria</taxon>
        <taxon>Pseudomonadati</taxon>
        <taxon>Thermodesulfobacteriota</taxon>
        <taxon>Thermodesulfobacteria</taxon>
        <taxon>Thermodesulfobacteriales</taxon>
        <taxon>Thermodesulfobacteriaceae</taxon>
        <taxon>Thermosulfurimonas</taxon>
    </lineage>
</organism>
<evidence type="ECO:0000313" key="2">
    <source>
        <dbReference type="EMBL" id="OAQ21128.1"/>
    </source>
</evidence>
<dbReference type="Proteomes" id="UP000078390">
    <property type="component" value="Unassembled WGS sequence"/>
</dbReference>
<keyword evidence="3" id="KW-1185">Reference proteome</keyword>
<proteinExistence type="predicted"/>
<gene>
    <name evidence="2" type="ORF">TDIS_0780</name>
</gene>
<comment type="caution">
    <text evidence="2">The sequence shown here is derived from an EMBL/GenBank/DDBJ whole genome shotgun (WGS) entry which is preliminary data.</text>
</comment>
<keyword evidence="2" id="KW-0808">Transferase</keyword>
<dbReference type="InterPro" id="IPR052514">
    <property type="entry name" value="SAM-dependent_MTase"/>
</dbReference>
<keyword evidence="2" id="KW-0489">Methyltransferase</keyword>
<dbReference type="STRING" id="999894.TDIS_0780"/>
<protein>
    <submittedName>
        <fullName evidence="2">Methyltransferase, FkbM family domain protein</fullName>
    </submittedName>
</protein>
<evidence type="ECO:0000313" key="3">
    <source>
        <dbReference type="Proteomes" id="UP000078390"/>
    </source>
</evidence>
<evidence type="ECO:0000259" key="1">
    <source>
        <dbReference type="Pfam" id="PF05050"/>
    </source>
</evidence>
<dbReference type="PANTHER" id="PTHR34203">
    <property type="entry name" value="METHYLTRANSFERASE, FKBM FAMILY PROTEIN"/>
    <property type="match status" value="1"/>
</dbReference>
<dbReference type="EMBL" id="LWLG01000003">
    <property type="protein sequence ID" value="OAQ21128.1"/>
    <property type="molecule type" value="Genomic_DNA"/>
</dbReference>
<dbReference type="PANTHER" id="PTHR34203:SF15">
    <property type="entry name" value="SLL1173 PROTEIN"/>
    <property type="match status" value="1"/>
</dbReference>
<reference evidence="2 3" key="1">
    <citation type="submission" date="2016-04" db="EMBL/GenBank/DDBJ databases">
        <title>Genome analysis of Thermosulfurimonas dismutans, the first thermophilic sulfur-disproportionating bacterium of the phylum Thermodesulfobacteria.</title>
        <authorList>
            <person name="Mardanov A.V."/>
            <person name="Beletsky A.V."/>
            <person name="Kadnikov V.V."/>
            <person name="Slobodkin A.I."/>
            <person name="Ravin N.V."/>
        </authorList>
    </citation>
    <scope>NUCLEOTIDE SEQUENCE [LARGE SCALE GENOMIC DNA]</scope>
    <source>
        <strain evidence="2 3">S95</strain>
    </source>
</reference>
<dbReference type="Pfam" id="PF05050">
    <property type="entry name" value="Methyltransf_21"/>
    <property type="match status" value="1"/>
</dbReference>
<dbReference type="GO" id="GO:0008168">
    <property type="term" value="F:methyltransferase activity"/>
    <property type="evidence" value="ECO:0007669"/>
    <property type="project" value="UniProtKB-KW"/>
</dbReference>
<feature type="domain" description="Methyltransferase FkbM" evidence="1">
    <location>
        <begin position="95"/>
        <end position="247"/>
    </location>
</feature>
<dbReference type="NCBIfam" id="TIGR01444">
    <property type="entry name" value="fkbM_fam"/>
    <property type="match status" value="1"/>
</dbReference>
<dbReference type="InterPro" id="IPR029063">
    <property type="entry name" value="SAM-dependent_MTases_sf"/>
</dbReference>
<dbReference type="Gene3D" id="3.40.50.150">
    <property type="entry name" value="Vaccinia Virus protein VP39"/>
    <property type="match status" value="1"/>
</dbReference>
<dbReference type="SUPFAM" id="SSF53335">
    <property type="entry name" value="S-adenosyl-L-methionine-dependent methyltransferases"/>
    <property type="match status" value="1"/>
</dbReference>
<dbReference type="InterPro" id="IPR006342">
    <property type="entry name" value="FkbM_mtfrase"/>
</dbReference>
<sequence length="326" mass="38639">MLIFSNLYTIGIKILDTYLKVLCFLKIGLLKRTLKKKGVRFIVLRPKYFNKFSMILDLNDEGITNELLLARIREEHNVLFFRKFLENHKFDVIFDIGANIGFYCLLELENSLSNIVAVEPVHRNFELLKENLFFNNAKENIISKTFLIKKAVSLRSDEWVEIKIPSQGNWSSLKTLPFFKNFYLEKVQTISLETLINHYKTILNSKSFLVRMDVEGYEYELFCHFKDFFCKQKNYGLVLEVHPHIIGKKNTLKLLNTFKEFGGKLIKVIYDYPILFSLYFKNKVNLFKTLNPFAKQLEEIKDIDSLATFFEQSNRLFSFHMYYLKP</sequence>
<dbReference type="RefSeq" id="WP_084270946.1">
    <property type="nucleotide sequence ID" value="NZ_LWLG01000003.1"/>
</dbReference>
<dbReference type="OrthoDB" id="574299at2"/>
<dbReference type="AlphaFoldDB" id="A0A179D691"/>
<name>A0A179D691_9BACT</name>
<dbReference type="GO" id="GO:0032259">
    <property type="term" value="P:methylation"/>
    <property type="evidence" value="ECO:0007669"/>
    <property type="project" value="UniProtKB-KW"/>
</dbReference>
<accession>A0A179D691</accession>